<sequence>SNVPSFPSDEAASPCYHVCCQPLAEAQAETIGDPRTSGLPENFCPQQGDVCMYKGHSFAFGQPNIPSCWFFENDTMYCLFKQGSTYCGMNAEYTRDISKC</sequence>
<reference evidence="1" key="1">
    <citation type="submission" date="2022-04" db="EMBL/GenBank/DDBJ databases">
        <title>Genome of the entomopathogenic fungus Entomophthora muscae.</title>
        <authorList>
            <person name="Elya C."/>
            <person name="Lovett B.R."/>
            <person name="Lee E."/>
            <person name="Macias A.M."/>
            <person name="Hajek A.E."/>
            <person name="De Bivort B.L."/>
            <person name="Kasson M.T."/>
            <person name="De Fine Licht H.H."/>
            <person name="Stajich J.E."/>
        </authorList>
    </citation>
    <scope>NUCLEOTIDE SEQUENCE</scope>
    <source>
        <strain evidence="1">Berkeley</strain>
    </source>
</reference>
<organism evidence="1 2">
    <name type="scientific">Entomophthora muscae</name>
    <dbReference type="NCBI Taxonomy" id="34485"/>
    <lineage>
        <taxon>Eukaryota</taxon>
        <taxon>Fungi</taxon>
        <taxon>Fungi incertae sedis</taxon>
        <taxon>Zoopagomycota</taxon>
        <taxon>Entomophthoromycotina</taxon>
        <taxon>Entomophthoromycetes</taxon>
        <taxon>Entomophthorales</taxon>
        <taxon>Entomophthoraceae</taxon>
        <taxon>Entomophthora</taxon>
    </lineage>
</organism>
<evidence type="ECO:0000313" key="2">
    <source>
        <dbReference type="Proteomes" id="UP001165960"/>
    </source>
</evidence>
<proteinExistence type="predicted"/>
<name>A0ACC2SBA6_9FUNG</name>
<comment type="caution">
    <text evidence="1">The sequence shown here is derived from an EMBL/GenBank/DDBJ whole genome shotgun (WGS) entry which is preliminary data.</text>
</comment>
<feature type="non-terminal residue" evidence="1">
    <location>
        <position position="1"/>
    </location>
</feature>
<protein>
    <submittedName>
        <fullName evidence="1">Uncharacterized protein</fullName>
    </submittedName>
</protein>
<accession>A0ACC2SBA6</accession>
<evidence type="ECO:0000313" key="1">
    <source>
        <dbReference type="EMBL" id="KAJ9059688.1"/>
    </source>
</evidence>
<gene>
    <name evidence="1" type="ORF">DSO57_1038833</name>
</gene>
<dbReference type="Proteomes" id="UP001165960">
    <property type="component" value="Unassembled WGS sequence"/>
</dbReference>
<dbReference type="EMBL" id="QTSX02005507">
    <property type="protein sequence ID" value="KAJ9059688.1"/>
    <property type="molecule type" value="Genomic_DNA"/>
</dbReference>
<keyword evidence="2" id="KW-1185">Reference proteome</keyword>